<dbReference type="InterPro" id="IPR013785">
    <property type="entry name" value="Aldolase_TIM"/>
</dbReference>
<sequence>MKSFPSLPSNFLTNPLRDFLLKQSPKITRFFPATVQKLKLGNQKVKITNPISLTPYAGTVPCSAKCKFCCERLVRNNGELLPFQCAIEDGEYFQILKASLSQLSRIPTSFTMSGLEPTSNREWLIDCLRILRQHEQSNIGMVDSKYLYSNASGFALSSSGSRNRSRQRSTAIDLINSLVDWQPDRIDVSRHHYDPVVNQQIMQFRKGVQIQDQDVFQSTISDLKDLLPIRLDCVLQKDGIGDLDQCINYLNWAKKLGLKEVAFRSLAKLPTNSSLVRNQVFNYINNQQVPINQIVYQALKHRPKDWKLIQMKIGYYYYNLSLSYKNGMTATFEACDYDLLTKRQNSGIIYKLVLHPNGSLNASWDPTENILISKENVLSVTNPETFSTNRREHKFENVNRESN</sequence>
<name>A0AAV7YPL7_9EUKA</name>
<accession>A0AAV7YPL7</accession>
<dbReference type="InterPro" id="IPR058240">
    <property type="entry name" value="rSAM_sf"/>
</dbReference>
<dbReference type="EMBL" id="JANTQA010000048">
    <property type="protein sequence ID" value="KAJ3431429.1"/>
    <property type="molecule type" value="Genomic_DNA"/>
</dbReference>
<dbReference type="SUPFAM" id="SSF102114">
    <property type="entry name" value="Radical SAM enzymes"/>
    <property type="match status" value="1"/>
</dbReference>
<dbReference type="Gene3D" id="3.20.20.70">
    <property type="entry name" value="Aldolase class I"/>
    <property type="match status" value="1"/>
</dbReference>
<evidence type="ECO:0000313" key="1">
    <source>
        <dbReference type="EMBL" id="KAJ3431429.1"/>
    </source>
</evidence>
<proteinExistence type="predicted"/>
<dbReference type="AlphaFoldDB" id="A0AAV7YPL7"/>
<gene>
    <name evidence="1" type="ORF">M0812_03111</name>
</gene>
<reference evidence="1" key="1">
    <citation type="submission" date="2022-08" db="EMBL/GenBank/DDBJ databases">
        <title>Novel sulphate-reducing endosymbionts in the free-living metamonad Anaeramoeba.</title>
        <authorList>
            <person name="Jerlstrom-Hultqvist J."/>
            <person name="Cepicka I."/>
            <person name="Gallot-Lavallee L."/>
            <person name="Salas-Leiva D."/>
            <person name="Curtis B.A."/>
            <person name="Zahonova K."/>
            <person name="Pipaliya S."/>
            <person name="Dacks J."/>
            <person name="Roger A.J."/>
        </authorList>
    </citation>
    <scope>NUCLEOTIDE SEQUENCE</scope>
    <source>
        <strain evidence="1">Busselton2</strain>
    </source>
</reference>
<dbReference type="Proteomes" id="UP001146793">
    <property type="component" value="Unassembled WGS sequence"/>
</dbReference>
<comment type="caution">
    <text evidence="1">The sequence shown here is derived from an EMBL/GenBank/DDBJ whole genome shotgun (WGS) entry which is preliminary data.</text>
</comment>
<evidence type="ECO:0000313" key="2">
    <source>
        <dbReference type="Proteomes" id="UP001146793"/>
    </source>
</evidence>
<evidence type="ECO:0008006" key="3">
    <source>
        <dbReference type="Google" id="ProtNLM"/>
    </source>
</evidence>
<protein>
    <recommendedName>
        <fullName evidence="3">Radical SAM core domain-containing protein</fullName>
    </recommendedName>
</protein>
<organism evidence="1 2">
    <name type="scientific">Anaeramoeba flamelloides</name>
    <dbReference type="NCBI Taxonomy" id="1746091"/>
    <lineage>
        <taxon>Eukaryota</taxon>
        <taxon>Metamonada</taxon>
        <taxon>Anaeramoebidae</taxon>
        <taxon>Anaeramoeba</taxon>
    </lineage>
</organism>